<name>A0ABQ9G4W8_9NEOP</name>
<proteinExistence type="predicted"/>
<keyword evidence="2" id="KW-1185">Reference proteome</keyword>
<sequence>MLDRVNSAGRIQLARVIAQHARTHAPPHAPGFWLITVTDASKTACPDSSSLVPRASEVCKDASTPRIATPSSPLSLPPYVRLHRRGSQLDQKAVAPFEFRAGLEIEMMFISNRQSSAAIGDKCKQNGSVAGKIQSHNISDALGETHFNTVRRFRAAVAERLASHQDEPGSIPGRVTPRIFACGDHAGRCLWWAGFLGDLPFPPPFHSGAAPRSHQPHSSAYNTSMLTHSDPVYTIVYITHRWTHMPRHGSKRGGRGESTFNECGKKRRLLISHLSDAAGRAAYRRAPSIAHTRALPLTTADGCDVTLEQRRAPPGTTCLPRVALAFWPPPHHAPTTPLPHTPTPLSLQATRWRQQPTLPTPQLECNLHFSHPL</sequence>
<dbReference type="Proteomes" id="UP001159363">
    <property type="component" value="Chromosome 14"/>
</dbReference>
<comment type="caution">
    <text evidence="1">The sequence shown here is derived from an EMBL/GenBank/DDBJ whole genome shotgun (WGS) entry which is preliminary data.</text>
</comment>
<evidence type="ECO:0000313" key="1">
    <source>
        <dbReference type="EMBL" id="KAJ8867518.1"/>
    </source>
</evidence>
<accession>A0ABQ9G4W8</accession>
<gene>
    <name evidence="1" type="ORF">PR048_031320</name>
</gene>
<dbReference type="EMBL" id="JARBHB010000015">
    <property type="protein sequence ID" value="KAJ8867518.1"/>
    <property type="molecule type" value="Genomic_DNA"/>
</dbReference>
<evidence type="ECO:0000313" key="2">
    <source>
        <dbReference type="Proteomes" id="UP001159363"/>
    </source>
</evidence>
<reference evidence="1 2" key="1">
    <citation type="submission" date="2023-02" db="EMBL/GenBank/DDBJ databases">
        <title>LHISI_Scaffold_Assembly.</title>
        <authorList>
            <person name="Stuart O.P."/>
            <person name="Cleave R."/>
            <person name="Magrath M.J.L."/>
            <person name="Mikheyev A.S."/>
        </authorList>
    </citation>
    <scope>NUCLEOTIDE SEQUENCE [LARGE SCALE GENOMIC DNA]</scope>
    <source>
        <strain evidence="1">Daus_M_001</strain>
        <tissue evidence="1">Leg muscle</tissue>
    </source>
</reference>
<protein>
    <submittedName>
        <fullName evidence="1">Uncharacterized protein</fullName>
    </submittedName>
</protein>
<organism evidence="1 2">
    <name type="scientific">Dryococelus australis</name>
    <dbReference type="NCBI Taxonomy" id="614101"/>
    <lineage>
        <taxon>Eukaryota</taxon>
        <taxon>Metazoa</taxon>
        <taxon>Ecdysozoa</taxon>
        <taxon>Arthropoda</taxon>
        <taxon>Hexapoda</taxon>
        <taxon>Insecta</taxon>
        <taxon>Pterygota</taxon>
        <taxon>Neoptera</taxon>
        <taxon>Polyneoptera</taxon>
        <taxon>Phasmatodea</taxon>
        <taxon>Verophasmatodea</taxon>
        <taxon>Anareolatae</taxon>
        <taxon>Phasmatidae</taxon>
        <taxon>Eurycanthinae</taxon>
        <taxon>Dryococelus</taxon>
    </lineage>
</organism>